<feature type="transmembrane region" description="Helical" evidence="1">
    <location>
        <begin position="124"/>
        <end position="143"/>
    </location>
</feature>
<evidence type="ECO:0008006" key="4">
    <source>
        <dbReference type="Google" id="ProtNLM"/>
    </source>
</evidence>
<keyword evidence="1" id="KW-0472">Membrane</keyword>
<name>A0A366DNX0_9BACI</name>
<reference evidence="2 3" key="1">
    <citation type="submission" date="2018-06" db="EMBL/GenBank/DDBJ databases">
        <title>Genomic Encyclopedia of Type Strains, Phase IV (KMG-IV): sequencing the most valuable type-strain genomes for metagenomic binning, comparative biology and taxonomic classification.</title>
        <authorList>
            <person name="Goeker M."/>
        </authorList>
    </citation>
    <scope>NUCLEOTIDE SEQUENCE [LARGE SCALE GENOMIC DNA]</scope>
    <source>
        <strain evidence="2 3">DSM 15140</strain>
    </source>
</reference>
<dbReference type="AlphaFoldDB" id="A0A366DNX0"/>
<dbReference type="Proteomes" id="UP000252254">
    <property type="component" value="Unassembled WGS sequence"/>
</dbReference>
<accession>A0A366DNX0</accession>
<gene>
    <name evidence="2" type="ORF">DES48_1273</name>
</gene>
<proteinExistence type="predicted"/>
<sequence>KYSLFRFIDVFEAFAIYLLCFASNLIFIYVQTLNLEEVSYILESFIKSIIDYQIIINIFLTFIMIIFHYQFLERKKTEISCRILVGDTMVHIIIRYILHSLAILVFSFLLSLSLNFYLELKVTSNLYLVVIFIIYILISAGQVKRE</sequence>
<dbReference type="RefSeq" id="WP_211318501.1">
    <property type="nucleotide sequence ID" value="NZ_BAABQN010000024.1"/>
</dbReference>
<dbReference type="STRING" id="200904.GCA_900168775_00277"/>
<dbReference type="EMBL" id="QNRI01000027">
    <property type="protein sequence ID" value="RBO90984.1"/>
    <property type="molecule type" value="Genomic_DNA"/>
</dbReference>
<keyword evidence="1" id="KW-0812">Transmembrane</keyword>
<feature type="transmembrane region" description="Helical" evidence="1">
    <location>
        <begin position="50"/>
        <end position="72"/>
    </location>
</feature>
<evidence type="ECO:0000256" key="1">
    <source>
        <dbReference type="SAM" id="Phobius"/>
    </source>
</evidence>
<evidence type="ECO:0000313" key="2">
    <source>
        <dbReference type="EMBL" id="RBO90984.1"/>
    </source>
</evidence>
<keyword evidence="1" id="KW-1133">Transmembrane helix</keyword>
<protein>
    <recommendedName>
        <fullName evidence="4">FtsX-like permease family protein</fullName>
    </recommendedName>
</protein>
<feature type="transmembrane region" description="Helical" evidence="1">
    <location>
        <begin position="93"/>
        <end position="118"/>
    </location>
</feature>
<evidence type="ECO:0000313" key="3">
    <source>
        <dbReference type="Proteomes" id="UP000252254"/>
    </source>
</evidence>
<feature type="transmembrane region" description="Helical" evidence="1">
    <location>
        <begin position="7"/>
        <end position="30"/>
    </location>
</feature>
<comment type="caution">
    <text evidence="2">The sequence shown here is derived from an EMBL/GenBank/DDBJ whole genome shotgun (WGS) entry which is preliminary data.</text>
</comment>
<organism evidence="2 3">
    <name type="scientific">Paraliobacillus ryukyuensis</name>
    <dbReference type="NCBI Taxonomy" id="200904"/>
    <lineage>
        <taxon>Bacteria</taxon>
        <taxon>Bacillati</taxon>
        <taxon>Bacillota</taxon>
        <taxon>Bacilli</taxon>
        <taxon>Bacillales</taxon>
        <taxon>Bacillaceae</taxon>
        <taxon>Paraliobacillus</taxon>
    </lineage>
</organism>
<keyword evidence="3" id="KW-1185">Reference proteome</keyword>
<feature type="non-terminal residue" evidence="2">
    <location>
        <position position="1"/>
    </location>
</feature>